<gene>
    <name evidence="2" type="ORF">FHX81_1052</name>
</gene>
<name>A0A543J7J1_9PSEU</name>
<evidence type="ECO:0000256" key="1">
    <source>
        <dbReference type="SAM" id="MobiDB-lite"/>
    </source>
</evidence>
<comment type="caution">
    <text evidence="2">The sequence shown here is derived from an EMBL/GenBank/DDBJ whole genome shotgun (WGS) entry which is preliminary data.</text>
</comment>
<dbReference type="RefSeq" id="WP_141975551.1">
    <property type="nucleotide sequence ID" value="NZ_VFPP01000001.1"/>
</dbReference>
<feature type="region of interest" description="Disordered" evidence="1">
    <location>
        <begin position="144"/>
        <end position="169"/>
    </location>
</feature>
<dbReference type="AlphaFoldDB" id="A0A543J7J1"/>
<sequence length="289" mass="31424">MATSHWAMEFGDKLLSTGASYAAFLVVKPPLYPVDDTDEHLDLPTGAFTYARLDGGSDPGPTPVTYVLDLPAVPTKSPGPDKPESTSYQEPADQPVVTDRAFTVPYVMVEDDDRSEKWKVDKSPFRTLTRQRTYHRIFRHDNRQGSVAQHDGRQVTTGVTKDSSRTFGTRTGVTVGQRLPRTRLRTPLRGVGHGGGHQDRDLYTAPHSCGALWLEQHKLFPARGDGSLVGGDAVLDFDVDNAVTGEYPPEAGVRHTERLVTTDAADVEVPVSRPSPTDSPAGAAPRPPS</sequence>
<feature type="region of interest" description="Disordered" evidence="1">
    <location>
        <begin position="258"/>
        <end position="289"/>
    </location>
</feature>
<reference evidence="2 3" key="1">
    <citation type="submission" date="2019-06" db="EMBL/GenBank/DDBJ databases">
        <title>Sequencing the genomes of 1000 actinobacteria strains.</title>
        <authorList>
            <person name="Klenk H.-P."/>
        </authorList>
    </citation>
    <scope>NUCLEOTIDE SEQUENCE [LARGE SCALE GENOMIC DNA]</scope>
    <source>
        <strain evidence="2 3">DSM 45456</strain>
    </source>
</reference>
<evidence type="ECO:0000313" key="3">
    <source>
        <dbReference type="Proteomes" id="UP000316628"/>
    </source>
</evidence>
<accession>A0A543J7J1</accession>
<organism evidence="2 3">
    <name type="scientific">Saccharothrix saharensis</name>
    <dbReference type="NCBI Taxonomy" id="571190"/>
    <lineage>
        <taxon>Bacteria</taxon>
        <taxon>Bacillati</taxon>
        <taxon>Actinomycetota</taxon>
        <taxon>Actinomycetes</taxon>
        <taxon>Pseudonocardiales</taxon>
        <taxon>Pseudonocardiaceae</taxon>
        <taxon>Saccharothrix</taxon>
    </lineage>
</organism>
<feature type="region of interest" description="Disordered" evidence="1">
    <location>
        <begin position="70"/>
        <end position="93"/>
    </location>
</feature>
<evidence type="ECO:0000313" key="2">
    <source>
        <dbReference type="EMBL" id="TQM78772.1"/>
    </source>
</evidence>
<dbReference type="OrthoDB" id="1495469at2"/>
<keyword evidence="3" id="KW-1185">Reference proteome</keyword>
<proteinExistence type="predicted"/>
<dbReference type="Proteomes" id="UP000316628">
    <property type="component" value="Unassembled WGS sequence"/>
</dbReference>
<dbReference type="EMBL" id="VFPP01000001">
    <property type="protein sequence ID" value="TQM78772.1"/>
    <property type="molecule type" value="Genomic_DNA"/>
</dbReference>
<protein>
    <submittedName>
        <fullName evidence="2">Insecticidal crystal toxin P42 protein</fullName>
    </submittedName>
</protein>